<sequence length="447" mass="46032">MTSHTAAGTVTIGIDDIELATSHHVVRLDDFAEANGTDPNKFRLGLGQDEFSFPAPDEDVVTMAAAAAAPIIQRSGTEGIRTMLFATESGIDQSKAAGMAVHSLLDLPSQMRVVEVKEACYSATAALQAAVGIVTRSPGQRVLVIASDVARYALDSPGEPTQGAGAVAMLVSADPKLLEIEPVSGLNSADVDDFWRPNDSTTAIVDGALSVTAYLDALTGAWTDLAAQGGPAMAQIDRVLYHQPFTKMAKKAQVHLAGLTGEDLDTEVVAGASGAGASGAGAVDAGTSDAGSTGPTAAHSATAADSATAGSADSSAATGPRDTGLATSTLYNRRLGNSYTASLYAGLCSLLDHDEDLAGKRIGLFSYGSGSVGEFFTARVVPGYEQHSRRRTVTDALDARVPLSIDAYRALHAAELSSAEDVTTPKVTAGPFRFAGIKGRARLYERA</sequence>
<reference evidence="6 7" key="1">
    <citation type="submission" date="2024-07" db="EMBL/GenBank/DDBJ databases">
        <title>Mealworm larvae gut microbial communities from Newark, Delaware, USA.</title>
        <authorList>
            <person name="Blenner M."/>
        </authorList>
    </citation>
    <scope>NUCLEOTIDE SEQUENCE [LARGE SCALE GENOMIC DNA]</scope>
    <source>
        <strain evidence="6 7">UD i117</strain>
    </source>
</reference>
<keyword evidence="7" id="KW-1185">Reference proteome</keyword>
<dbReference type="Gene3D" id="3.40.47.10">
    <property type="match status" value="1"/>
</dbReference>
<dbReference type="RefSeq" id="WP_370035149.1">
    <property type="nucleotide sequence ID" value="NZ_JBGBYS010000003.1"/>
</dbReference>
<proteinExistence type="inferred from homology"/>
<evidence type="ECO:0000313" key="7">
    <source>
        <dbReference type="Proteomes" id="UP001565435"/>
    </source>
</evidence>
<name>A0ABV4EHL0_BREEP</name>
<evidence type="ECO:0000259" key="4">
    <source>
        <dbReference type="Pfam" id="PF01154"/>
    </source>
</evidence>
<evidence type="ECO:0000256" key="2">
    <source>
        <dbReference type="ARBA" id="ARBA00022679"/>
    </source>
</evidence>
<dbReference type="Proteomes" id="UP001565435">
    <property type="component" value="Unassembled WGS sequence"/>
</dbReference>
<dbReference type="InterPro" id="IPR013746">
    <property type="entry name" value="HMG_CoA_synt_C_dom"/>
</dbReference>
<dbReference type="PANTHER" id="PTHR43323:SF2">
    <property type="entry name" value="HYDROXYMETHYLGLUTARYL-COA SYNTHASE"/>
    <property type="match status" value="1"/>
</dbReference>
<comment type="caution">
    <text evidence="6">The sequence shown here is derived from an EMBL/GenBank/DDBJ whole genome shotgun (WGS) entry which is preliminary data.</text>
</comment>
<protein>
    <submittedName>
        <fullName evidence="6">Hydroxymethylglutaryl-CoA synthase</fullName>
        <ecNumber evidence="6">2.3.3.10</ecNumber>
    </submittedName>
</protein>
<dbReference type="CDD" id="cd00827">
    <property type="entry name" value="init_cond_enzymes"/>
    <property type="match status" value="1"/>
</dbReference>
<dbReference type="Pfam" id="PF08540">
    <property type="entry name" value="HMG_CoA_synt_C"/>
    <property type="match status" value="1"/>
</dbReference>
<keyword evidence="2 6" id="KW-0808">Transferase</keyword>
<feature type="domain" description="Hydroxymethylglutaryl-coenzyme A synthase N-terminal" evidence="4">
    <location>
        <begin position="12"/>
        <end position="174"/>
    </location>
</feature>
<dbReference type="SUPFAM" id="SSF53901">
    <property type="entry name" value="Thiolase-like"/>
    <property type="match status" value="2"/>
</dbReference>
<evidence type="ECO:0000259" key="5">
    <source>
        <dbReference type="Pfam" id="PF08540"/>
    </source>
</evidence>
<dbReference type="Pfam" id="PF01154">
    <property type="entry name" value="HMG_CoA_synt_N"/>
    <property type="match status" value="1"/>
</dbReference>
<evidence type="ECO:0000256" key="1">
    <source>
        <dbReference type="ARBA" id="ARBA00007061"/>
    </source>
</evidence>
<accession>A0ABV4EHL0</accession>
<comment type="similarity">
    <text evidence="1">Belongs to the thiolase-like superfamily. HMG-CoA synthase family.</text>
</comment>
<keyword evidence="6" id="KW-0012">Acyltransferase</keyword>
<organism evidence="6 7">
    <name type="scientific">Brevibacterium epidermidis</name>
    <dbReference type="NCBI Taxonomy" id="1698"/>
    <lineage>
        <taxon>Bacteria</taxon>
        <taxon>Bacillati</taxon>
        <taxon>Actinomycetota</taxon>
        <taxon>Actinomycetes</taxon>
        <taxon>Micrococcales</taxon>
        <taxon>Brevibacteriaceae</taxon>
        <taxon>Brevibacterium</taxon>
    </lineage>
</organism>
<dbReference type="EC" id="2.3.3.10" evidence="6"/>
<evidence type="ECO:0000313" key="6">
    <source>
        <dbReference type="EMBL" id="MEY9257799.1"/>
    </source>
</evidence>
<dbReference type="InterPro" id="IPR016039">
    <property type="entry name" value="Thiolase-like"/>
</dbReference>
<feature type="compositionally biased region" description="Low complexity" evidence="3">
    <location>
        <begin position="280"/>
        <end position="320"/>
    </location>
</feature>
<dbReference type="EMBL" id="JBGBYS010000003">
    <property type="protein sequence ID" value="MEY9257799.1"/>
    <property type="molecule type" value="Genomic_DNA"/>
</dbReference>
<dbReference type="GO" id="GO:0004421">
    <property type="term" value="F:hydroxymethylglutaryl-CoA synthase activity"/>
    <property type="evidence" value="ECO:0007669"/>
    <property type="project" value="UniProtKB-EC"/>
</dbReference>
<evidence type="ECO:0000256" key="3">
    <source>
        <dbReference type="SAM" id="MobiDB-lite"/>
    </source>
</evidence>
<dbReference type="PANTHER" id="PTHR43323">
    <property type="entry name" value="3-HYDROXY-3-METHYLGLUTARYL COENZYME A SYNTHASE"/>
    <property type="match status" value="1"/>
</dbReference>
<feature type="domain" description="Hydroxymethylglutaryl-coenzyme A synthase C-terminal" evidence="5">
    <location>
        <begin position="326"/>
        <end position="400"/>
    </location>
</feature>
<feature type="region of interest" description="Disordered" evidence="3">
    <location>
        <begin position="277"/>
        <end position="323"/>
    </location>
</feature>
<gene>
    <name evidence="6" type="ORF">ABH903_000809</name>
</gene>
<dbReference type="InterPro" id="IPR013528">
    <property type="entry name" value="HMG_CoA_synth_N"/>
</dbReference>